<dbReference type="AlphaFoldDB" id="A0A0F3NK05"/>
<name>A0A0F3NK05_ANAPH</name>
<accession>A0A0F3NK05</accession>
<comment type="caution">
    <text evidence="1">The sequence shown here is derived from an EMBL/GenBank/DDBJ whole genome shotgun (WGS) entry which is preliminary data.</text>
</comment>
<gene>
    <name evidence="1" type="ORF">EPHNCH_0026</name>
</gene>
<sequence length="43" mass="4981">MRIYGGTIVWVGNSRECMILAQVVLLIDGEMFKATEDYFPYCF</sequence>
<dbReference type="EMBL" id="LANT01000001">
    <property type="protein sequence ID" value="KJV68393.1"/>
    <property type="molecule type" value="Genomic_DNA"/>
</dbReference>
<evidence type="ECO:0000313" key="1">
    <source>
        <dbReference type="EMBL" id="KJV68393.1"/>
    </source>
</evidence>
<reference evidence="1 2" key="1">
    <citation type="submission" date="2015-01" db="EMBL/GenBank/DDBJ databases">
        <title>Genome Sequencing of Rickettsiales.</title>
        <authorList>
            <person name="Daugherty S.C."/>
            <person name="Su Q."/>
            <person name="Abolude K."/>
            <person name="Beier-Sexton M."/>
            <person name="Carlyon J.A."/>
            <person name="Carter R."/>
            <person name="Day N.P."/>
            <person name="Dumler S.J."/>
            <person name="Dyachenko V."/>
            <person name="Godinez A."/>
            <person name="Kurtti T.J."/>
            <person name="Lichay M."/>
            <person name="Mullins K.E."/>
            <person name="Ott S."/>
            <person name="Pappas-Brown V."/>
            <person name="Paris D.H."/>
            <person name="Patel P."/>
            <person name="Richards A.L."/>
            <person name="Sadzewicz L."/>
            <person name="Sears K."/>
            <person name="Seidman D."/>
            <person name="Sengamalay N."/>
            <person name="Stenos J."/>
            <person name="Tallon L.J."/>
            <person name="Vincent G."/>
            <person name="Fraser C.M."/>
            <person name="Munderloh U."/>
            <person name="Dunning-Hotopp J.C."/>
        </authorList>
    </citation>
    <scope>NUCLEOTIDE SEQUENCE [LARGE SCALE GENOMIC DNA]</scope>
    <source>
        <strain evidence="1 2">NCH-1</strain>
    </source>
</reference>
<organism evidence="1 2">
    <name type="scientific">Anaplasma phagocytophilum str. NCH-1</name>
    <dbReference type="NCBI Taxonomy" id="1359161"/>
    <lineage>
        <taxon>Bacteria</taxon>
        <taxon>Pseudomonadati</taxon>
        <taxon>Pseudomonadota</taxon>
        <taxon>Alphaproteobacteria</taxon>
        <taxon>Rickettsiales</taxon>
        <taxon>Anaplasmataceae</taxon>
        <taxon>Anaplasma</taxon>
        <taxon>phagocytophilum group</taxon>
    </lineage>
</organism>
<proteinExistence type="predicted"/>
<dbReference type="PATRIC" id="fig|1359161.3.peg.24"/>
<protein>
    <submittedName>
        <fullName evidence="1">Uncharacterized protein</fullName>
    </submittedName>
</protein>
<dbReference type="Proteomes" id="UP000033754">
    <property type="component" value="Unassembled WGS sequence"/>
</dbReference>
<evidence type="ECO:0000313" key="2">
    <source>
        <dbReference type="Proteomes" id="UP000033754"/>
    </source>
</evidence>